<dbReference type="KEGG" id="caqa:MICH65_0531"/>
<accession>A0A857NC94</accession>
<reference evidence="3" key="1">
    <citation type="journal article" date="2020" name="Microorganisms">
        <title>Complete Genome of a Member of a New Bacterial Lineage in the Microgenomates Group Reveals an Unusual Nucleotide Composition Disparity Between Two Strands of DNA and Limited Metabolic Potential.</title>
        <authorList>
            <person name="Kadnikov V.V."/>
            <person name="Mardanov A.V."/>
            <person name="Beletsky A.V."/>
            <person name="Karnachuk O.V."/>
            <person name="Ravin N.V."/>
        </authorList>
    </citation>
    <scope>NUCLEOTIDE SEQUENCE [LARGE SCALE GENOMIC DNA]</scope>
</reference>
<sequence length="247" mass="28714">MPLTDQDLISKFKLKPSDRILDIGGGSKQHDQINIHTLVDILPPEKAPYTYASKLKARHFVQLNIETDPLPFPDNQFDFVLCTHTLEDLHSPLHIIKEMSRVGKKGYIATPSRGIDMVFTDFDITNWLTGARRVPGLAHHKWFFENKKGVLHLTPKNYPLLYSSEFQYVDWSGPDECQYSWQKQINIKYDPKLDIDIHLLIKNYRRFISQNQNHLRKATTNIFIDDPITVAKAYLKLLLKRGVGFRQ</sequence>
<keyword evidence="3" id="KW-1185">Reference proteome</keyword>
<dbReference type="GO" id="GO:0032259">
    <property type="term" value="P:methylation"/>
    <property type="evidence" value="ECO:0007669"/>
    <property type="project" value="UniProtKB-KW"/>
</dbReference>
<protein>
    <submittedName>
        <fullName evidence="2">Methyltransferase type 11</fullName>
    </submittedName>
</protein>
<dbReference type="Pfam" id="PF08241">
    <property type="entry name" value="Methyltransf_11"/>
    <property type="match status" value="1"/>
</dbReference>
<dbReference type="SUPFAM" id="SSF53335">
    <property type="entry name" value="S-adenosyl-L-methionine-dependent methyltransferases"/>
    <property type="match status" value="1"/>
</dbReference>
<dbReference type="EMBL" id="CP047901">
    <property type="protein sequence ID" value="QHO63512.1"/>
    <property type="molecule type" value="Genomic_DNA"/>
</dbReference>
<dbReference type="InterPro" id="IPR029063">
    <property type="entry name" value="SAM-dependent_MTases_sf"/>
</dbReference>
<dbReference type="RefSeq" id="WP_161931891.1">
    <property type="nucleotide sequence ID" value="NZ_CP047901.1"/>
</dbReference>
<gene>
    <name evidence="2" type="ORF">MICH65_0531</name>
</gene>
<dbReference type="Proteomes" id="UP000463983">
    <property type="component" value="Chromosome"/>
</dbReference>
<feature type="domain" description="Methyltransferase type 11" evidence="1">
    <location>
        <begin position="52"/>
        <end position="106"/>
    </location>
</feature>
<dbReference type="AlphaFoldDB" id="A0A857NC94"/>
<dbReference type="GO" id="GO:0008757">
    <property type="term" value="F:S-adenosylmethionine-dependent methyltransferase activity"/>
    <property type="evidence" value="ECO:0007669"/>
    <property type="project" value="InterPro"/>
</dbReference>
<name>A0A857NC94_9BACT</name>
<dbReference type="Gene3D" id="3.40.50.150">
    <property type="entry name" value="Vaccinia Virus protein VP39"/>
    <property type="match status" value="1"/>
</dbReference>
<evidence type="ECO:0000259" key="1">
    <source>
        <dbReference type="Pfam" id="PF08241"/>
    </source>
</evidence>
<evidence type="ECO:0000313" key="3">
    <source>
        <dbReference type="Proteomes" id="UP000463983"/>
    </source>
</evidence>
<dbReference type="CDD" id="cd02440">
    <property type="entry name" value="AdoMet_MTases"/>
    <property type="match status" value="1"/>
</dbReference>
<organism evidence="2 3">
    <name type="scientific">Candidatus Chazhemtobacterium aquaticus</name>
    <dbReference type="NCBI Taxonomy" id="2715735"/>
    <lineage>
        <taxon>Bacteria</taxon>
        <taxon>Candidatus Chazhemtobacteraceae</taxon>
        <taxon>Candidatus Chazhemtobacterium</taxon>
    </lineage>
</organism>
<proteinExistence type="predicted"/>
<keyword evidence="2" id="KW-0489">Methyltransferase</keyword>
<keyword evidence="2" id="KW-0808">Transferase</keyword>
<evidence type="ECO:0000313" key="2">
    <source>
        <dbReference type="EMBL" id="QHO63512.1"/>
    </source>
</evidence>
<dbReference type="InterPro" id="IPR013216">
    <property type="entry name" value="Methyltransf_11"/>
</dbReference>